<proteinExistence type="predicted"/>
<dbReference type="AlphaFoldDB" id="A0AAQ1P0V9"/>
<dbReference type="RefSeq" id="WP_017853055.1">
    <property type="nucleotide sequence ID" value="NZ_CP011931.1"/>
</dbReference>
<evidence type="ECO:0000313" key="2">
    <source>
        <dbReference type="Proteomes" id="UP000234460"/>
    </source>
</evidence>
<accession>A0AAQ1P0V9</accession>
<reference evidence="1 2" key="1">
    <citation type="submission" date="2017-11" db="EMBL/GenBank/DDBJ databases">
        <authorList>
            <person name="Lechat P."/>
        </authorList>
    </citation>
    <scope>NUCLEOTIDE SEQUENCE [LARGE SCALE GENOMIC DNA]</scope>
    <source>
        <strain evidence="1">L495</strain>
    </source>
</reference>
<organism evidence="1 2">
    <name type="scientific">Leptospira interrogans serovar Manilae</name>
    <dbReference type="NCBI Taxonomy" id="214675"/>
    <lineage>
        <taxon>Bacteria</taxon>
        <taxon>Pseudomonadati</taxon>
        <taxon>Spirochaetota</taxon>
        <taxon>Spirochaetia</taxon>
        <taxon>Leptospirales</taxon>
        <taxon>Leptospiraceae</taxon>
        <taxon>Leptospira</taxon>
    </lineage>
</organism>
<protein>
    <submittedName>
        <fullName evidence="1">Site-specific recombinase, phage integrase domain protein</fullName>
    </submittedName>
</protein>
<gene>
    <name evidence="1" type="ORF">LMANV2_320079</name>
</gene>
<dbReference type="EMBL" id="OEJX01000026">
    <property type="protein sequence ID" value="SOR61637.1"/>
    <property type="molecule type" value="Genomic_DNA"/>
</dbReference>
<comment type="caution">
    <text evidence="1">The sequence shown here is derived from an EMBL/GenBank/DDBJ whole genome shotgun (WGS) entry which is preliminary data.</text>
</comment>
<dbReference type="Proteomes" id="UP000234460">
    <property type="component" value="Chromosome LMANV2"/>
</dbReference>
<name>A0AAQ1P0V9_LEPIR</name>
<sequence length="49" mass="5987">MLSQTRYVLWKELRASFPYEAWGFPVKDPLKHLHVRSAERIFELAKERR</sequence>
<evidence type="ECO:0000313" key="1">
    <source>
        <dbReference type="EMBL" id="SOR61637.1"/>
    </source>
</evidence>